<evidence type="ECO:0000259" key="1">
    <source>
        <dbReference type="PROSITE" id="PS51671"/>
    </source>
</evidence>
<feature type="domain" description="ACT" evidence="1">
    <location>
        <begin position="7"/>
        <end position="85"/>
    </location>
</feature>
<dbReference type="EMBL" id="CP063189">
    <property type="protein sequence ID" value="WCZ32540.1"/>
    <property type="molecule type" value="Genomic_DNA"/>
</dbReference>
<dbReference type="Proteomes" id="UP001220064">
    <property type="component" value="Chromosome"/>
</dbReference>
<reference evidence="2 3" key="1">
    <citation type="submission" date="2020-10" db="EMBL/GenBank/DDBJ databases">
        <title>Complete genome sequence of Corynebacterium massiliense DSM 45435, type strain of Corynebacterium massiliense.</title>
        <authorList>
            <person name="Busche T."/>
            <person name="Kalinowski J."/>
            <person name="Ruckert C."/>
        </authorList>
    </citation>
    <scope>NUCLEOTIDE SEQUENCE [LARGE SCALE GENOMIC DNA]</scope>
    <source>
        <strain evidence="2 3">DSM 45435</strain>
    </source>
</reference>
<accession>A0ABY7U761</accession>
<sequence length="92" mass="10029">MNRMHAILTVSGVDHTGIIAAVATALAEENVNILDVSQTLTSGYFTMILRVKYSEDDITIAGIRAKMNQVAESTQQVINVQSEDLFTAMNEV</sequence>
<dbReference type="Gene3D" id="3.30.70.260">
    <property type="match status" value="1"/>
</dbReference>
<gene>
    <name evidence="2" type="ORF">CMASS_05495</name>
</gene>
<dbReference type="PROSITE" id="PS51671">
    <property type="entry name" value="ACT"/>
    <property type="match status" value="1"/>
</dbReference>
<name>A0ABY7U761_9CORY</name>
<proteinExistence type="predicted"/>
<evidence type="ECO:0000313" key="2">
    <source>
        <dbReference type="EMBL" id="WCZ32540.1"/>
    </source>
</evidence>
<keyword evidence="3" id="KW-1185">Reference proteome</keyword>
<dbReference type="InterPro" id="IPR045865">
    <property type="entry name" value="ACT-like_dom_sf"/>
</dbReference>
<dbReference type="NCBIfam" id="NF001220">
    <property type="entry name" value="PRK00194.1"/>
    <property type="match status" value="1"/>
</dbReference>
<dbReference type="InterPro" id="IPR002912">
    <property type="entry name" value="ACT_dom"/>
</dbReference>
<dbReference type="SUPFAM" id="SSF55021">
    <property type="entry name" value="ACT-like"/>
    <property type="match status" value="1"/>
</dbReference>
<organism evidence="2 3">
    <name type="scientific">Corynebacterium massiliense DSM 45435</name>
    <dbReference type="NCBI Taxonomy" id="1121364"/>
    <lineage>
        <taxon>Bacteria</taxon>
        <taxon>Bacillati</taxon>
        <taxon>Actinomycetota</taxon>
        <taxon>Actinomycetes</taxon>
        <taxon>Mycobacteriales</taxon>
        <taxon>Corynebacteriaceae</taxon>
        <taxon>Corynebacterium</taxon>
    </lineage>
</organism>
<evidence type="ECO:0000313" key="3">
    <source>
        <dbReference type="Proteomes" id="UP001220064"/>
    </source>
</evidence>
<protein>
    <recommendedName>
        <fullName evidence="1">ACT domain-containing protein</fullName>
    </recommendedName>
</protein>
<dbReference type="Pfam" id="PF13740">
    <property type="entry name" value="ACT_6"/>
    <property type="match status" value="1"/>
</dbReference>